<accession>A0ABZ1FCJ0</accession>
<evidence type="ECO:0000313" key="1">
    <source>
        <dbReference type="EMBL" id="WSB68071.1"/>
    </source>
</evidence>
<proteinExistence type="predicted"/>
<keyword evidence="2" id="KW-1185">Reference proteome</keyword>
<protein>
    <submittedName>
        <fullName evidence="1">Uncharacterized protein</fullName>
    </submittedName>
</protein>
<dbReference type="EMBL" id="CP109106">
    <property type="protein sequence ID" value="WSB68071.1"/>
    <property type="molecule type" value="Genomic_DNA"/>
</dbReference>
<dbReference type="Proteomes" id="UP001344251">
    <property type="component" value="Chromosome"/>
</dbReference>
<organism evidence="1 2">
    <name type="scientific">Streptomyces decoyicus</name>
    <dbReference type="NCBI Taxonomy" id="249567"/>
    <lineage>
        <taxon>Bacteria</taxon>
        <taxon>Bacillati</taxon>
        <taxon>Actinomycetota</taxon>
        <taxon>Actinomycetes</taxon>
        <taxon>Kitasatosporales</taxon>
        <taxon>Streptomycetaceae</taxon>
        <taxon>Streptomyces</taxon>
    </lineage>
</organism>
<name>A0ABZ1FCJ0_9ACTN</name>
<dbReference type="RefSeq" id="WP_326617485.1">
    <property type="nucleotide sequence ID" value="NZ_CP109106.1"/>
</dbReference>
<evidence type="ECO:0000313" key="2">
    <source>
        <dbReference type="Proteomes" id="UP001344251"/>
    </source>
</evidence>
<sequence>MTTDATRCDCGSNLDLRDVVLDSASGPCVVITLCGRCAPGALPPVPPGVAKILARRADVRLPGAPPTIRS</sequence>
<gene>
    <name evidence="1" type="ORF">OG863_08925</name>
</gene>
<reference evidence="1 2" key="1">
    <citation type="submission" date="2022-10" db="EMBL/GenBank/DDBJ databases">
        <title>The complete genomes of actinobacterial strains from the NBC collection.</title>
        <authorList>
            <person name="Joergensen T.S."/>
            <person name="Alvarez Arevalo M."/>
            <person name="Sterndorff E.B."/>
            <person name="Faurdal D."/>
            <person name="Vuksanovic O."/>
            <person name="Mourched A.-S."/>
            <person name="Charusanti P."/>
            <person name="Shaw S."/>
            <person name="Blin K."/>
            <person name="Weber T."/>
        </authorList>
    </citation>
    <scope>NUCLEOTIDE SEQUENCE [LARGE SCALE GENOMIC DNA]</scope>
    <source>
        <strain evidence="1 2">NBC 01774</strain>
    </source>
</reference>